<protein>
    <submittedName>
        <fullName evidence="7">Uncharacterized protein</fullName>
    </submittedName>
</protein>
<evidence type="ECO:0000313" key="7">
    <source>
        <dbReference type="EMBL" id="VVD00205.1"/>
    </source>
</evidence>
<evidence type="ECO:0000256" key="3">
    <source>
        <dbReference type="ARBA" id="ARBA00022490"/>
    </source>
</evidence>
<gene>
    <name evidence="7" type="ORF">LSINAPIS_LOCUS10896</name>
</gene>
<evidence type="ECO:0000256" key="5">
    <source>
        <dbReference type="ARBA" id="ARBA00023273"/>
    </source>
</evidence>
<dbReference type="EMBL" id="FZQP02004523">
    <property type="protein sequence ID" value="VVD00205.1"/>
    <property type="molecule type" value="Genomic_DNA"/>
</dbReference>
<evidence type="ECO:0000256" key="1">
    <source>
        <dbReference type="ARBA" id="ARBA00004138"/>
    </source>
</evidence>
<evidence type="ECO:0000313" key="8">
    <source>
        <dbReference type="Proteomes" id="UP000324832"/>
    </source>
</evidence>
<name>A0A5E4QQD4_9NEOP</name>
<reference evidence="7 8" key="1">
    <citation type="submission" date="2017-07" db="EMBL/GenBank/DDBJ databases">
        <authorList>
            <person name="Talla V."/>
            <person name="Backstrom N."/>
        </authorList>
    </citation>
    <scope>NUCLEOTIDE SEQUENCE [LARGE SCALE GENOMIC DNA]</scope>
</reference>
<proteinExistence type="inferred from homology"/>
<dbReference type="Proteomes" id="UP000324832">
    <property type="component" value="Unassembled WGS sequence"/>
</dbReference>
<dbReference type="GO" id="GO:0005929">
    <property type="term" value="C:cilium"/>
    <property type="evidence" value="ECO:0007669"/>
    <property type="project" value="UniProtKB-SubCell"/>
</dbReference>
<dbReference type="GO" id="GO:0005856">
    <property type="term" value="C:cytoskeleton"/>
    <property type="evidence" value="ECO:0007669"/>
    <property type="project" value="UniProtKB-SubCell"/>
</dbReference>
<evidence type="ECO:0000256" key="2">
    <source>
        <dbReference type="ARBA" id="ARBA00004245"/>
    </source>
</evidence>
<keyword evidence="5" id="KW-0966">Cell projection</keyword>
<accession>A0A5E4QQD4</accession>
<keyword evidence="8" id="KW-1185">Reference proteome</keyword>
<sequence>MAARGKCTFGTRPQIDISMLNEKIYREVKHFRNYKIYRPNFGSIPVGTKFYAAHDQMTNESREQTLMVDSYSEKVSQARAKGPRSKYPSPCTDNQIYGWYDKPLLRMDRNDRRFYQPKKESEHTKVEIIILMSNPRKRK</sequence>
<dbReference type="Pfam" id="PF14886">
    <property type="entry name" value="FAM183"/>
    <property type="match status" value="1"/>
</dbReference>
<organism evidence="7 8">
    <name type="scientific">Leptidea sinapis</name>
    <dbReference type="NCBI Taxonomy" id="189913"/>
    <lineage>
        <taxon>Eukaryota</taxon>
        <taxon>Metazoa</taxon>
        <taxon>Ecdysozoa</taxon>
        <taxon>Arthropoda</taxon>
        <taxon>Hexapoda</taxon>
        <taxon>Insecta</taxon>
        <taxon>Pterygota</taxon>
        <taxon>Neoptera</taxon>
        <taxon>Endopterygota</taxon>
        <taxon>Lepidoptera</taxon>
        <taxon>Glossata</taxon>
        <taxon>Ditrysia</taxon>
        <taxon>Papilionoidea</taxon>
        <taxon>Pieridae</taxon>
        <taxon>Dismorphiinae</taxon>
        <taxon>Leptidea</taxon>
    </lineage>
</organism>
<dbReference type="InterPro" id="IPR029214">
    <property type="entry name" value="CFAP144"/>
</dbReference>
<keyword evidence="4" id="KW-0206">Cytoskeleton</keyword>
<comment type="similarity">
    <text evidence="6">Belongs to the CFAP144 family.</text>
</comment>
<evidence type="ECO:0000256" key="4">
    <source>
        <dbReference type="ARBA" id="ARBA00023212"/>
    </source>
</evidence>
<comment type="subcellular location">
    <subcellularLocation>
        <location evidence="1">Cell projection</location>
        <location evidence="1">Cilium</location>
    </subcellularLocation>
    <subcellularLocation>
        <location evidence="2">Cytoplasm</location>
        <location evidence="2">Cytoskeleton</location>
    </subcellularLocation>
</comment>
<evidence type="ECO:0000256" key="6">
    <source>
        <dbReference type="ARBA" id="ARBA00034777"/>
    </source>
</evidence>
<dbReference type="AlphaFoldDB" id="A0A5E4QQD4"/>
<keyword evidence="3" id="KW-0963">Cytoplasm</keyword>